<dbReference type="AlphaFoldDB" id="A0A1H9ISQ8"/>
<reference evidence="3" key="1">
    <citation type="submission" date="2016-10" db="EMBL/GenBank/DDBJ databases">
        <authorList>
            <person name="Varghese N."/>
            <person name="Submissions S."/>
        </authorList>
    </citation>
    <scope>NUCLEOTIDE SEQUENCE [LARGE SCALE GENOMIC DNA]</scope>
    <source>
        <strain evidence="3">DSM 25927</strain>
    </source>
</reference>
<proteinExistence type="predicted"/>
<sequence>MRIKVLGCSGGVGPGLRTTGLLLDEEILIDAGTGVGDLTLAQQTRIREVFLTHCHLDHVCGLAFLADNLFDHIEQPILVHATRETLQVLREHLFNWHLWPDFSQLPDAQRPLLRWQELAAEEVIELGEERRITAFRVRHTVPAVGYAIQTARSCLAFTGDTYADDGLWTFLNRLPRLDSLIIEVSFPDQEAALGYASKHLTPELLGRELRKLEHRPRLYLTHAKPGSESQIERQCRQALKGWQFELLKRGDTLSLA</sequence>
<dbReference type="PANTHER" id="PTHR28283">
    <property type="entry name" value="3',5'-CYCLIC-NUCLEOTIDE PHOSPHODIESTERASE 1"/>
    <property type="match status" value="1"/>
</dbReference>
<protein>
    <submittedName>
        <fullName evidence="2">3',5'-cyclic-nucleotide phosphodiesterase</fullName>
    </submittedName>
</protein>
<dbReference type="Gene3D" id="3.60.15.10">
    <property type="entry name" value="Ribonuclease Z/Hydroxyacylglutathione hydrolase-like"/>
    <property type="match status" value="1"/>
</dbReference>
<evidence type="ECO:0000259" key="1">
    <source>
        <dbReference type="SMART" id="SM00849"/>
    </source>
</evidence>
<dbReference type="GO" id="GO:0006198">
    <property type="term" value="P:cAMP catabolic process"/>
    <property type="evidence" value="ECO:0007669"/>
    <property type="project" value="InterPro"/>
</dbReference>
<dbReference type="GO" id="GO:0004115">
    <property type="term" value="F:3',5'-cyclic-AMP phosphodiesterase activity"/>
    <property type="evidence" value="ECO:0007669"/>
    <property type="project" value="InterPro"/>
</dbReference>
<keyword evidence="3" id="KW-1185">Reference proteome</keyword>
<dbReference type="EMBL" id="FOFS01000010">
    <property type="protein sequence ID" value="SEQ77435.1"/>
    <property type="molecule type" value="Genomic_DNA"/>
</dbReference>
<evidence type="ECO:0000313" key="2">
    <source>
        <dbReference type="EMBL" id="SEQ77435.1"/>
    </source>
</evidence>
<evidence type="ECO:0000313" key="3">
    <source>
        <dbReference type="Proteomes" id="UP000199233"/>
    </source>
</evidence>
<dbReference type="CDD" id="cd07735">
    <property type="entry name" value="class_II_PDE_MBL-fold"/>
    <property type="match status" value="1"/>
</dbReference>
<organism evidence="2 3">
    <name type="scientific">Solimonas aquatica</name>
    <dbReference type="NCBI Taxonomy" id="489703"/>
    <lineage>
        <taxon>Bacteria</taxon>
        <taxon>Pseudomonadati</taxon>
        <taxon>Pseudomonadota</taxon>
        <taxon>Gammaproteobacteria</taxon>
        <taxon>Nevskiales</taxon>
        <taxon>Nevskiaceae</taxon>
        <taxon>Solimonas</taxon>
    </lineage>
</organism>
<dbReference type="STRING" id="489703.SAMN04488038_110157"/>
<dbReference type="Pfam" id="PF12706">
    <property type="entry name" value="Lactamase_B_2"/>
    <property type="match status" value="1"/>
</dbReference>
<feature type="domain" description="Metallo-beta-lactamase" evidence="1">
    <location>
        <begin position="16"/>
        <end position="222"/>
    </location>
</feature>
<dbReference type="InterPro" id="IPR001279">
    <property type="entry name" value="Metallo-B-lactamas"/>
</dbReference>
<dbReference type="InterPro" id="IPR036866">
    <property type="entry name" value="RibonucZ/Hydroxyglut_hydro"/>
</dbReference>
<dbReference type="PRINTS" id="PR00388">
    <property type="entry name" value="PDIESTERASE2"/>
</dbReference>
<dbReference type="SMART" id="SM00849">
    <property type="entry name" value="Lactamase_B"/>
    <property type="match status" value="1"/>
</dbReference>
<name>A0A1H9ISQ8_9GAMM</name>
<accession>A0A1H9ISQ8</accession>
<dbReference type="InterPro" id="IPR000396">
    <property type="entry name" value="Pdiesterase2"/>
</dbReference>
<dbReference type="SUPFAM" id="SSF56281">
    <property type="entry name" value="Metallo-hydrolase/oxidoreductase"/>
    <property type="match status" value="1"/>
</dbReference>
<dbReference type="OrthoDB" id="9803916at2"/>
<dbReference type="GO" id="GO:1902660">
    <property type="term" value="P:negative regulation of glucose mediated signaling pathway"/>
    <property type="evidence" value="ECO:0007669"/>
    <property type="project" value="TreeGrafter"/>
</dbReference>
<dbReference type="RefSeq" id="WP_093287186.1">
    <property type="nucleotide sequence ID" value="NZ_FOFS01000010.1"/>
</dbReference>
<dbReference type="GO" id="GO:0047555">
    <property type="term" value="F:3',5'-cyclic-GMP phosphodiesterase activity"/>
    <property type="evidence" value="ECO:0007669"/>
    <property type="project" value="TreeGrafter"/>
</dbReference>
<gene>
    <name evidence="2" type="ORF">SAMN04488038_110157</name>
</gene>
<dbReference type="Proteomes" id="UP000199233">
    <property type="component" value="Unassembled WGS sequence"/>
</dbReference>
<dbReference type="PANTHER" id="PTHR28283:SF1">
    <property type="entry name" value="3',5'-CYCLIC-NUCLEOTIDE PHOSPHODIESTERASE 1"/>
    <property type="match status" value="1"/>
</dbReference>